<evidence type="ECO:0000256" key="1">
    <source>
        <dbReference type="SAM" id="MobiDB-lite"/>
    </source>
</evidence>
<keyword evidence="2" id="KW-0472">Membrane</keyword>
<gene>
    <name evidence="4" type="ORF">GKO32_13950</name>
</gene>
<dbReference type="EMBL" id="WMBA01000017">
    <property type="protein sequence ID" value="MTD55074.1"/>
    <property type="molecule type" value="Genomic_DNA"/>
</dbReference>
<dbReference type="SUPFAM" id="SSF55486">
    <property type="entry name" value="Metalloproteases ('zincins'), catalytic domain"/>
    <property type="match status" value="1"/>
</dbReference>
<evidence type="ECO:0000256" key="2">
    <source>
        <dbReference type="SAM" id="Phobius"/>
    </source>
</evidence>
<feature type="domain" description="DUF3152" evidence="3">
    <location>
        <begin position="127"/>
        <end position="343"/>
    </location>
</feature>
<evidence type="ECO:0000313" key="5">
    <source>
        <dbReference type="Proteomes" id="UP000440096"/>
    </source>
</evidence>
<sequence>MNRVTNGAQSEGKRSSSRTPRDVPPDRYQPRRRRTSAEPLSASWRPDPGKREHSRANGRVSRLTKAYGWRVYALPILLVITALVLFNVAHEPAQRVPSSAASNGTTGSDITEKPALPANLNVPTAALPDGGAFTQSGRMTWHVVPLAQDGTSGKRAGTGGRLYHYTIEVEDGIDPASYAGDDSFARTAEATLSDSRSWIGTGKVSLQRVDASFPNPDFRVRLTTPDTATRADLCGFGIPFPTSCYIRGFQRSVIINLSRWVRGALAFGADMGTYRQYAINHEVGHALGKTHVGCQQNSDLAPVMMQQTFGVSNDYVAQLNQVDIYNSKAVPADGKICKPNAWPVLNLGDTAPAG</sequence>
<feature type="region of interest" description="Disordered" evidence="1">
    <location>
        <begin position="1"/>
        <end position="59"/>
    </location>
</feature>
<feature type="region of interest" description="Disordered" evidence="1">
    <location>
        <begin position="93"/>
        <end position="115"/>
    </location>
</feature>
<dbReference type="InterPro" id="IPR022603">
    <property type="entry name" value="DUF3152"/>
</dbReference>
<feature type="compositionally biased region" description="Polar residues" evidence="1">
    <location>
        <begin position="96"/>
        <end position="109"/>
    </location>
</feature>
<protein>
    <submittedName>
        <fullName evidence="4">DUF3152 domain-containing protein</fullName>
    </submittedName>
</protein>
<keyword evidence="2" id="KW-1133">Transmembrane helix</keyword>
<proteinExistence type="predicted"/>
<dbReference type="AlphaFoldDB" id="A0A6N7Z482"/>
<evidence type="ECO:0000259" key="3">
    <source>
        <dbReference type="Pfam" id="PF11350"/>
    </source>
</evidence>
<feature type="transmembrane region" description="Helical" evidence="2">
    <location>
        <begin position="69"/>
        <end position="89"/>
    </location>
</feature>
<organism evidence="4 5">
    <name type="scientific">Amycolatopsis pithecellobii</name>
    <dbReference type="NCBI Taxonomy" id="664692"/>
    <lineage>
        <taxon>Bacteria</taxon>
        <taxon>Bacillati</taxon>
        <taxon>Actinomycetota</taxon>
        <taxon>Actinomycetes</taxon>
        <taxon>Pseudonocardiales</taxon>
        <taxon>Pseudonocardiaceae</taxon>
        <taxon>Amycolatopsis</taxon>
    </lineage>
</organism>
<dbReference type="Proteomes" id="UP000440096">
    <property type="component" value="Unassembled WGS sequence"/>
</dbReference>
<dbReference type="Pfam" id="PF11350">
    <property type="entry name" value="DUF3152"/>
    <property type="match status" value="1"/>
</dbReference>
<dbReference type="RefSeq" id="WP_312867896.1">
    <property type="nucleotide sequence ID" value="NZ_WMBA01000017.1"/>
</dbReference>
<comment type="caution">
    <text evidence="4">The sequence shown here is derived from an EMBL/GenBank/DDBJ whole genome shotgun (WGS) entry which is preliminary data.</text>
</comment>
<keyword evidence="2" id="KW-0812">Transmembrane</keyword>
<feature type="compositionally biased region" description="Basic and acidic residues" evidence="1">
    <location>
        <begin position="11"/>
        <end position="29"/>
    </location>
</feature>
<accession>A0A6N7Z482</accession>
<keyword evidence="5" id="KW-1185">Reference proteome</keyword>
<evidence type="ECO:0000313" key="4">
    <source>
        <dbReference type="EMBL" id="MTD55074.1"/>
    </source>
</evidence>
<reference evidence="4 5" key="1">
    <citation type="submission" date="2019-11" db="EMBL/GenBank/DDBJ databases">
        <title>Draft genome of Amycolatopsis RM579.</title>
        <authorList>
            <person name="Duangmal K."/>
            <person name="Mingma R."/>
        </authorList>
    </citation>
    <scope>NUCLEOTIDE SEQUENCE [LARGE SCALE GENOMIC DNA]</scope>
    <source>
        <strain evidence="4 5">RM579</strain>
    </source>
</reference>
<name>A0A6N7Z482_9PSEU</name>